<dbReference type="Pfam" id="PF02214">
    <property type="entry name" value="BTB_2"/>
    <property type="match status" value="1"/>
</dbReference>
<organismHost>
    <name type="scientific">Acanthamoeba polyphaga</name>
    <name type="common">Amoeba</name>
    <dbReference type="NCBI Taxonomy" id="5757"/>
</organismHost>
<proteinExistence type="predicted"/>
<evidence type="ECO:0000259" key="1">
    <source>
        <dbReference type="Pfam" id="PF02214"/>
    </source>
</evidence>
<evidence type="ECO:0000313" key="3">
    <source>
        <dbReference type="Proteomes" id="UP000241474"/>
    </source>
</evidence>
<reference evidence="2 3" key="1">
    <citation type="submission" date="2014-10" db="EMBL/GenBank/DDBJ databases">
        <title>Pan-genome analysis of Brazilian lineage A amoebal mimiviruses.</title>
        <authorList>
            <person name="Assis F.L."/>
            <person name="Abrahao J.S."/>
            <person name="Kroon E.G."/>
            <person name="Dornas F.P."/>
            <person name="Andrade K.R."/>
            <person name="Borato P.V.M."/>
            <person name="Pilotto M.R."/>
            <person name="Benamar S."/>
            <person name="LaScola B."/>
            <person name="Colson P."/>
        </authorList>
    </citation>
    <scope>NUCLEOTIDE SEQUENCE [LARGE SCALE GENOMIC DNA]</scope>
    <source>
        <strain evidence="2 3">Oyster</strain>
    </source>
</reference>
<dbReference type="Gene3D" id="3.30.710.10">
    <property type="entry name" value="Potassium Channel Kv1.1, Chain A"/>
    <property type="match status" value="1"/>
</dbReference>
<protein>
    <submittedName>
        <fullName evidence="2">Divergent BTB domain-protein</fullName>
    </submittedName>
</protein>
<sequence>MSKSNTCPITIKGINGRFQTTFGTIKQFNQMVELIDTNNTINLDIDSDRIEKILNYLRGYNCSLKLIAYDANKLGLDISYDGYVYINVGGRVYYVDKDFIESKLEFFKIFFKYNNHCHPDYSGIVIDRDYRVFEKVLRHIKGKQNDNHNLSTELDYYGLNKPIHIIEPSYFNHYSMKKNIYVKIPSTIDDKNFYCKDDIETTIYLSYKYISLVVIFFEKEIPEDISGLQFYRFIGHGFGEYYKKSCGLKSISKSQNMVLIHSIPYSTEHIKNNKNTKESYYHRPLELHVNKNLNIREVVFLEKISVNKQPDNVTCIKNYFLFKKNFGSEGGLTDFVSFNLSEFLFVDYPQSVIKKMYLKSNPKISHVEIKCGNSLVLNSPVNYINNKDIYRITFLTFSKSRLNFLIDNRTDLNFTVYFHRKCVDQLIFGYKILRL</sequence>
<dbReference type="InterPro" id="IPR011333">
    <property type="entry name" value="SKP1/BTB/POZ_sf"/>
</dbReference>
<accession>A0A0G2Y0C1</accession>
<dbReference type="EMBL" id="KM982401">
    <property type="protein sequence ID" value="AKI79043.1"/>
    <property type="molecule type" value="Genomic_DNA"/>
</dbReference>
<dbReference type="InterPro" id="IPR003131">
    <property type="entry name" value="T1-type_BTB"/>
</dbReference>
<name>A0A0G2Y0C1_MIMIV</name>
<feature type="domain" description="Potassium channel tetramerisation-type BTB" evidence="1">
    <location>
        <begin position="84"/>
        <end position="162"/>
    </location>
</feature>
<dbReference type="SUPFAM" id="SSF54695">
    <property type="entry name" value="POZ domain"/>
    <property type="match status" value="1"/>
</dbReference>
<evidence type="ECO:0000313" key="2">
    <source>
        <dbReference type="EMBL" id="AKI79043.1"/>
    </source>
</evidence>
<organism evidence="2 3">
    <name type="scientific">Acanthamoeba polyphaga mimivirus</name>
    <name type="common">APMV</name>
    <dbReference type="NCBI Taxonomy" id="212035"/>
    <lineage>
        <taxon>Viruses</taxon>
        <taxon>Varidnaviria</taxon>
        <taxon>Bamfordvirae</taxon>
        <taxon>Nucleocytoviricota</taxon>
        <taxon>Megaviricetes</taxon>
        <taxon>Imitervirales</taxon>
        <taxon>Mimiviridae</taxon>
        <taxon>Megamimivirinae</taxon>
        <taxon>Mimivirus</taxon>
        <taxon>Mimivirus bradfordmassiliense</taxon>
    </lineage>
</organism>
<dbReference type="Proteomes" id="UP000241474">
    <property type="component" value="Segment"/>
</dbReference>
<dbReference type="GO" id="GO:0051260">
    <property type="term" value="P:protein homooligomerization"/>
    <property type="evidence" value="ECO:0007669"/>
    <property type="project" value="InterPro"/>
</dbReference>